<evidence type="ECO:0000259" key="2">
    <source>
        <dbReference type="PROSITE" id="PS00022"/>
    </source>
</evidence>
<comment type="caution">
    <text evidence="3">The sequence shown here is derived from an EMBL/GenBank/DDBJ whole genome shotgun (WGS) entry which is preliminary data.</text>
</comment>
<dbReference type="Pfam" id="PF25294">
    <property type="entry name" value="RENR_N"/>
    <property type="match status" value="1"/>
</dbReference>
<proteinExistence type="predicted"/>
<dbReference type="InterPro" id="IPR057318">
    <property type="entry name" value="RENR_N"/>
</dbReference>
<dbReference type="SUPFAM" id="SSF57196">
    <property type="entry name" value="EGF/Laminin"/>
    <property type="match status" value="1"/>
</dbReference>
<feature type="domain" description="EGF-like" evidence="2">
    <location>
        <begin position="259"/>
        <end position="270"/>
    </location>
</feature>
<keyword evidence="1" id="KW-0812">Transmembrane</keyword>
<reference evidence="3" key="1">
    <citation type="submission" date="2020-01" db="EMBL/GenBank/DDBJ databases">
        <title>Genome Sequencing of Three Apophysomyces-Like Fungal Strains Confirms a Novel Fungal Genus in the Mucoromycota with divergent Burkholderia-like Endosymbiotic Bacteria.</title>
        <authorList>
            <person name="Stajich J.E."/>
            <person name="Macias A.M."/>
            <person name="Carter-House D."/>
            <person name="Lovett B."/>
            <person name="Kasson L.R."/>
            <person name="Berry K."/>
            <person name="Grigoriev I."/>
            <person name="Chang Y."/>
            <person name="Spatafora J."/>
            <person name="Kasson M.T."/>
        </authorList>
    </citation>
    <scope>NUCLEOTIDE SEQUENCE</scope>
    <source>
        <strain evidence="3">NRRL A-21654</strain>
    </source>
</reference>
<dbReference type="OrthoDB" id="5583277at2759"/>
<feature type="transmembrane region" description="Helical" evidence="1">
    <location>
        <begin position="281"/>
        <end position="301"/>
    </location>
</feature>
<dbReference type="InterPro" id="IPR000742">
    <property type="entry name" value="EGF"/>
</dbReference>
<organism evidence="3 4">
    <name type="scientific">Apophysomyces ossiformis</name>
    <dbReference type="NCBI Taxonomy" id="679940"/>
    <lineage>
        <taxon>Eukaryota</taxon>
        <taxon>Fungi</taxon>
        <taxon>Fungi incertae sedis</taxon>
        <taxon>Mucoromycota</taxon>
        <taxon>Mucoromycotina</taxon>
        <taxon>Mucoromycetes</taxon>
        <taxon>Mucorales</taxon>
        <taxon>Mucorineae</taxon>
        <taxon>Mucoraceae</taxon>
        <taxon>Apophysomyces</taxon>
    </lineage>
</organism>
<evidence type="ECO:0000256" key="1">
    <source>
        <dbReference type="SAM" id="Phobius"/>
    </source>
</evidence>
<protein>
    <recommendedName>
        <fullName evidence="2">EGF-like domain-containing protein</fullName>
    </recommendedName>
</protein>
<dbReference type="InterPro" id="IPR024382">
    <property type="entry name" value="Vps3844_C"/>
</dbReference>
<keyword evidence="4" id="KW-1185">Reference proteome</keyword>
<dbReference type="CDD" id="cd00054">
    <property type="entry name" value="EGF_CA"/>
    <property type="match status" value="1"/>
</dbReference>
<dbReference type="PANTHER" id="PTHR36853">
    <property type="entry name" value="EXPRESSED PROTEIN"/>
    <property type="match status" value="1"/>
</dbReference>
<dbReference type="Pfam" id="PF12955">
    <property type="entry name" value="Vps3844_C"/>
    <property type="match status" value="1"/>
</dbReference>
<evidence type="ECO:0000313" key="3">
    <source>
        <dbReference type="EMBL" id="KAF7720922.1"/>
    </source>
</evidence>
<evidence type="ECO:0000313" key="4">
    <source>
        <dbReference type="Proteomes" id="UP000605846"/>
    </source>
</evidence>
<keyword evidence="1" id="KW-1133">Transmembrane helix</keyword>
<accession>A0A8H7EL63</accession>
<dbReference type="GO" id="GO:0005783">
    <property type="term" value="C:endoplasmic reticulum"/>
    <property type="evidence" value="ECO:0007669"/>
    <property type="project" value="TreeGrafter"/>
</dbReference>
<dbReference type="Proteomes" id="UP000605846">
    <property type="component" value="Unassembled WGS sequence"/>
</dbReference>
<dbReference type="PANTHER" id="PTHR36853:SF1">
    <property type="entry name" value="DUF3844 DOMAIN-CONTAINING PROTEIN"/>
    <property type="match status" value="1"/>
</dbReference>
<dbReference type="PROSITE" id="PS00022">
    <property type="entry name" value="EGF_1"/>
    <property type="match status" value="1"/>
</dbReference>
<gene>
    <name evidence="3" type="ORF">EC973_005768</name>
</gene>
<sequence>MVVSHMLGTTPSHPLHMHSQKAAESVWAQSSNWMPTEVDVFDQKLDANLFVVVAGAQNPEAILAAHDPTLFVNANDPQDFVELAEDTAETLKDATMHLKEDVTIDEAWKSFQLQFPEVRTDLFHVEKDADKTFIIEMKQIHDLIKSLKPKDKETKFISFEINGLQAVLDTYGANSEQYKTANVILRDLFEKTVIPDFHQIYAGRGVATFVLTPGVRRLSRRAEPGSSGVCYQSRAACKEATDSCSGHGVCRSVNGCYSCQCKNTFVGESCEYVDATADFQLLFWTGVGLIVLVGGVLMFVYKSGDINNGIILTQSLPKQD</sequence>
<name>A0A8H7EL63_9FUNG</name>
<dbReference type="EMBL" id="JABAYA010000334">
    <property type="protein sequence ID" value="KAF7720922.1"/>
    <property type="molecule type" value="Genomic_DNA"/>
</dbReference>
<dbReference type="AlphaFoldDB" id="A0A8H7EL63"/>
<dbReference type="InterPro" id="IPR053065">
    <property type="entry name" value="Archenteron_Induction-Rel"/>
</dbReference>
<keyword evidence="1" id="KW-0472">Membrane</keyword>